<evidence type="ECO:0000313" key="3">
    <source>
        <dbReference type="EMBL" id="POS80809.1"/>
    </source>
</evidence>
<dbReference type="PANTHER" id="PTHR43135:SF3">
    <property type="entry name" value="ALPHA-D-RIBOSE 1-METHYLPHOSPHONATE 5-TRIPHOSPHATE DIPHOSPHATASE"/>
    <property type="match status" value="1"/>
</dbReference>
<dbReference type="STRING" id="158607.A0A2P5IE99"/>
<protein>
    <submittedName>
        <fullName evidence="3">Amidohydrolase</fullName>
    </submittedName>
</protein>
<proteinExistence type="predicted"/>
<organism evidence="3 4">
    <name type="scientific">Diaporthe helianthi</name>
    <dbReference type="NCBI Taxonomy" id="158607"/>
    <lineage>
        <taxon>Eukaryota</taxon>
        <taxon>Fungi</taxon>
        <taxon>Dikarya</taxon>
        <taxon>Ascomycota</taxon>
        <taxon>Pezizomycotina</taxon>
        <taxon>Sordariomycetes</taxon>
        <taxon>Sordariomycetidae</taxon>
        <taxon>Diaporthales</taxon>
        <taxon>Diaporthaceae</taxon>
        <taxon>Diaporthe</taxon>
    </lineage>
</organism>
<gene>
    <name evidence="3" type="ORF">DHEL01_v200776</name>
</gene>
<dbReference type="AlphaFoldDB" id="A0A2P5IE99"/>
<evidence type="ECO:0000313" key="4">
    <source>
        <dbReference type="Proteomes" id="UP000094444"/>
    </source>
</evidence>
<sequence>MSSIKEQVIARRMLTIHSSTLFDPQKKAFVKNVSIQIDTQSGGIADVYTRGSDEEIRDDDIDLRDKVVLPGFVDAHTHIFLHPYSERSSTEQMRDESIVERTIRATNHVREALLSGYTTYRDLGTEAMENFDANLRDCINRGLIPGPRLFVATHALASSSGYDIRSENRQNGVQLPRSSDAADGPWDVRRAVRRRVGDGADIIKFYADYRRKVMRFPPLHPAVGGDGPGAGIRFPPTHAEINPAVPLFSQEEMTAIVKEAQLAGLPVVAHAGTAEGAAMAVRAGVTSVEHINQNTDELFAEMARCGTLFTPTLAIFNQALPRAEYVKVQARVKRAYDMGVRLATGGDTGTFAHGEGVREMELLMEAGIPVVDVLEACFVGGWEACGKDMRGYRFGVFERGARADIIALDSDPREDKQALRKVNFVCKDGEIYKRNGMPVGLPGEHKWSDAGGETRNEEEDDDGDGWVRV</sequence>
<dbReference type="CDD" id="cd01299">
    <property type="entry name" value="Met_dep_hydrolase_A"/>
    <property type="match status" value="1"/>
</dbReference>
<reference evidence="3" key="1">
    <citation type="submission" date="2017-09" db="EMBL/GenBank/DDBJ databases">
        <title>Polyketide synthases of a Diaporthe helianthi virulent isolate.</title>
        <authorList>
            <person name="Baroncelli R."/>
        </authorList>
    </citation>
    <scope>NUCLEOTIDE SEQUENCE [LARGE SCALE GENOMIC DNA]</scope>
    <source>
        <strain evidence="3">7/96</strain>
    </source>
</reference>
<keyword evidence="4" id="KW-1185">Reference proteome</keyword>
<feature type="compositionally biased region" description="Basic and acidic residues" evidence="1">
    <location>
        <begin position="443"/>
        <end position="455"/>
    </location>
</feature>
<dbReference type="OrthoDB" id="5595695at2759"/>
<dbReference type="InParanoid" id="A0A2P5IE99"/>
<dbReference type="Gene3D" id="3.20.20.140">
    <property type="entry name" value="Metal-dependent hydrolases"/>
    <property type="match status" value="1"/>
</dbReference>
<dbReference type="Pfam" id="PF01979">
    <property type="entry name" value="Amidohydro_1"/>
    <property type="match status" value="1"/>
</dbReference>
<dbReference type="GO" id="GO:0016810">
    <property type="term" value="F:hydrolase activity, acting on carbon-nitrogen (but not peptide) bonds"/>
    <property type="evidence" value="ECO:0007669"/>
    <property type="project" value="InterPro"/>
</dbReference>
<dbReference type="Proteomes" id="UP000094444">
    <property type="component" value="Unassembled WGS sequence"/>
</dbReference>
<dbReference type="Gene3D" id="2.30.40.10">
    <property type="entry name" value="Urease, subunit C, domain 1"/>
    <property type="match status" value="1"/>
</dbReference>
<comment type="caution">
    <text evidence="3">The sequence shown here is derived from an EMBL/GenBank/DDBJ whole genome shotgun (WGS) entry which is preliminary data.</text>
</comment>
<dbReference type="SUPFAM" id="SSF51338">
    <property type="entry name" value="Composite domain of metallo-dependent hydrolases"/>
    <property type="match status" value="2"/>
</dbReference>
<dbReference type="InterPro" id="IPR051781">
    <property type="entry name" value="Metallo-dep_Hydrolase"/>
</dbReference>
<evidence type="ECO:0000259" key="2">
    <source>
        <dbReference type="Pfam" id="PF01979"/>
    </source>
</evidence>
<dbReference type="SUPFAM" id="SSF51556">
    <property type="entry name" value="Metallo-dependent hydrolases"/>
    <property type="match status" value="1"/>
</dbReference>
<dbReference type="EMBL" id="MAVT02000031">
    <property type="protein sequence ID" value="POS80809.1"/>
    <property type="molecule type" value="Genomic_DNA"/>
</dbReference>
<dbReference type="PANTHER" id="PTHR43135">
    <property type="entry name" value="ALPHA-D-RIBOSE 1-METHYLPHOSPHONATE 5-TRIPHOSPHATE DIPHOSPHATASE"/>
    <property type="match status" value="1"/>
</dbReference>
<accession>A0A2P5IE99</accession>
<feature type="compositionally biased region" description="Acidic residues" evidence="1">
    <location>
        <begin position="456"/>
        <end position="469"/>
    </location>
</feature>
<name>A0A2P5IE99_DIAHE</name>
<dbReference type="InterPro" id="IPR011059">
    <property type="entry name" value="Metal-dep_hydrolase_composite"/>
</dbReference>
<feature type="region of interest" description="Disordered" evidence="1">
    <location>
        <begin position="442"/>
        <end position="469"/>
    </location>
</feature>
<feature type="domain" description="Amidohydrolase-related" evidence="2">
    <location>
        <begin position="67"/>
        <end position="431"/>
    </location>
</feature>
<dbReference type="InterPro" id="IPR057744">
    <property type="entry name" value="OTAase-like"/>
</dbReference>
<dbReference type="InterPro" id="IPR006680">
    <property type="entry name" value="Amidohydro-rel"/>
</dbReference>
<evidence type="ECO:0000256" key="1">
    <source>
        <dbReference type="SAM" id="MobiDB-lite"/>
    </source>
</evidence>
<dbReference type="InterPro" id="IPR032466">
    <property type="entry name" value="Metal_Hydrolase"/>
</dbReference>